<evidence type="ECO:0000313" key="1">
    <source>
        <dbReference type="EMBL" id="MDR7123055.1"/>
    </source>
</evidence>
<protein>
    <recommendedName>
        <fullName evidence="3">Sulfotransferase family protein</fullName>
    </recommendedName>
</protein>
<evidence type="ECO:0000313" key="2">
    <source>
        <dbReference type="Proteomes" id="UP001257909"/>
    </source>
</evidence>
<dbReference type="Proteomes" id="UP001257909">
    <property type="component" value="Unassembled WGS sequence"/>
</dbReference>
<dbReference type="SUPFAM" id="SSF52540">
    <property type="entry name" value="P-loop containing nucleoside triphosphate hydrolases"/>
    <property type="match status" value="1"/>
</dbReference>
<evidence type="ECO:0008006" key="3">
    <source>
        <dbReference type="Google" id="ProtNLM"/>
    </source>
</evidence>
<dbReference type="RefSeq" id="WP_310281865.1">
    <property type="nucleotide sequence ID" value="NZ_JAVDWR010000029.1"/>
</dbReference>
<accession>A0ABU1W5E8</accession>
<dbReference type="EMBL" id="JAVDWR010000029">
    <property type="protein sequence ID" value="MDR7123055.1"/>
    <property type="molecule type" value="Genomic_DNA"/>
</dbReference>
<sequence length="257" mass="29670">MTSATFVLSTGRCGTQWLTEKLSLLYPDRQIVHEPLSFHYRPDLNTELVPLSYNKELIQQHLSEIQQHLNQGRSYIETGFPCWRHLEWFRQQLDGQARVIHLHRDPVDTVHSLLKINAFVPPFVPHLPLKNLFLPRPEQGYLAEWHELWPQLNPAEKNLWYWTEVQAKALQLRQSWPANDWLELKFDQLFSATTEQALTEFLGPEAVRDIASPGLVDQYGAGAIALCAVEFPLLQKVPAIKQMAERLGYSSDFCSNS</sequence>
<comment type="caution">
    <text evidence="1">The sequence shown here is derived from an EMBL/GenBank/DDBJ whole genome shotgun (WGS) entry which is preliminary data.</text>
</comment>
<organism evidence="1 2">
    <name type="scientific">Rheinheimera soli</name>
    <dbReference type="NCBI Taxonomy" id="443616"/>
    <lineage>
        <taxon>Bacteria</taxon>
        <taxon>Pseudomonadati</taxon>
        <taxon>Pseudomonadota</taxon>
        <taxon>Gammaproteobacteria</taxon>
        <taxon>Chromatiales</taxon>
        <taxon>Chromatiaceae</taxon>
        <taxon>Rheinheimera</taxon>
    </lineage>
</organism>
<dbReference type="Gene3D" id="3.40.50.300">
    <property type="entry name" value="P-loop containing nucleotide triphosphate hydrolases"/>
    <property type="match status" value="1"/>
</dbReference>
<keyword evidence="2" id="KW-1185">Reference proteome</keyword>
<name>A0ABU1W5E8_9GAMM</name>
<gene>
    <name evidence="1" type="ORF">J2W69_004038</name>
</gene>
<dbReference type="InterPro" id="IPR027417">
    <property type="entry name" value="P-loop_NTPase"/>
</dbReference>
<reference evidence="1 2" key="1">
    <citation type="submission" date="2023-07" db="EMBL/GenBank/DDBJ databases">
        <title>Sorghum-associated microbial communities from plants grown in Nebraska, USA.</title>
        <authorList>
            <person name="Schachtman D."/>
        </authorList>
    </citation>
    <scope>NUCLEOTIDE SEQUENCE [LARGE SCALE GENOMIC DNA]</scope>
    <source>
        <strain evidence="1 2">4138</strain>
    </source>
</reference>
<proteinExistence type="predicted"/>